<dbReference type="Pfam" id="PF13379">
    <property type="entry name" value="NMT1_2"/>
    <property type="match status" value="1"/>
</dbReference>
<keyword evidence="3 4" id="KW-0732">Signal</keyword>
<dbReference type="EMBL" id="CP045503">
    <property type="protein sequence ID" value="QPG58817.1"/>
    <property type="molecule type" value="Genomic_DNA"/>
</dbReference>
<evidence type="ECO:0000313" key="6">
    <source>
        <dbReference type="Proteomes" id="UP000316416"/>
    </source>
</evidence>
<comment type="subcellular location">
    <subcellularLocation>
        <location evidence="1">Periplasm</location>
    </subcellularLocation>
</comment>
<dbReference type="SUPFAM" id="SSF53850">
    <property type="entry name" value="Periplasmic binding protein-like II"/>
    <property type="match status" value="1"/>
</dbReference>
<evidence type="ECO:0000256" key="4">
    <source>
        <dbReference type="SAM" id="SignalP"/>
    </source>
</evidence>
<dbReference type="Gene3D" id="3.40.190.10">
    <property type="entry name" value="Periplasmic binding protein-like II"/>
    <property type="match status" value="2"/>
</dbReference>
<sequence>MSARVRSSHRPITYLAFVITLFFVLAVSASAHAEDKKLIKALYIPLADHYASIVAYERYRHDMKHADFQIEQMKNWDLLRAYYLSGEVDMAYVMSPLAMDMFAEKPIFRWIGLMHRDGNALAINDLLNERVKLPLVRQERKPDDKVANALKKEFELTGRATEVGMPHLLATHTVVLYRYLKEHGLTMSLMPNSGADVQAIAVAPPKSPSFIKSKSSRAQAAAFEQSLPWADVVETGGFGHVAWYSKDVMPWEHGHVECIALATDEAIKNKRKAVHEVMDYIHKAGEDIELARTQGGEAMEEIVKLVRKHIPAHTREAIIASLDPDLRVINYQNLNVDKPGLKLIMDLAVEGGIIKNAIDIDNFADESFSRNGLAEAVVNPVQLNR</sequence>
<keyword evidence="6" id="KW-1185">Reference proteome</keyword>
<evidence type="ECO:0000256" key="1">
    <source>
        <dbReference type="ARBA" id="ARBA00004418"/>
    </source>
</evidence>
<evidence type="ECO:0000313" key="5">
    <source>
        <dbReference type="EMBL" id="QPG58817.1"/>
    </source>
</evidence>
<name>A0ABX6V846_9GAMM</name>
<feature type="signal peptide" evidence="4">
    <location>
        <begin position="1"/>
        <end position="33"/>
    </location>
</feature>
<comment type="similarity">
    <text evidence="2">Belongs to the bacterial solute-binding protein SsuA/TauA family.</text>
</comment>
<protein>
    <submittedName>
        <fullName evidence="5">ABC transporter substrate-binding protein</fullName>
    </submittedName>
</protein>
<proteinExistence type="inferred from homology"/>
<gene>
    <name evidence="5" type="ORF">FM038_016365</name>
</gene>
<reference evidence="5" key="1">
    <citation type="submission" date="2021-07" db="EMBL/GenBank/DDBJ databases">
        <title>Shewanella sp. YLB-07 whole genome sequence.</title>
        <authorList>
            <person name="Yu L."/>
        </authorList>
    </citation>
    <scope>NUCLEOTIDE SEQUENCE</scope>
    <source>
        <strain evidence="5">YLB-08</strain>
    </source>
</reference>
<evidence type="ECO:0000256" key="3">
    <source>
        <dbReference type="ARBA" id="ARBA00022729"/>
    </source>
</evidence>
<dbReference type="RefSeq" id="WP_142874436.1">
    <property type="nucleotide sequence ID" value="NZ_CP045503.2"/>
</dbReference>
<dbReference type="PANTHER" id="PTHR30024:SF47">
    <property type="entry name" value="TAURINE-BINDING PERIPLASMIC PROTEIN"/>
    <property type="match status" value="1"/>
</dbReference>
<accession>A0ABX6V846</accession>
<dbReference type="PANTHER" id="PTHR30024">
    <property type="entry name" value="ALIPHATIC SULFONATES-BINDING PROTEIN-RELATED"/>
    <property type="match status" value="1"/>
</dbReference>
<dbReference type="Proteomes" id="UP000316416">
    <property type="component" value="Chromosome"/>
</dbReference>
<feature type="chain" id="PRO_5046484053" evidence="4">
    <location>
        <begin position="34"/>
        <end position="385"/>
    </location>
</feature>
<evidence type="ECO:0000256" key="2">
    <source>
        <dbReference type="ARBA" id="ARBA00010742"/>
    </source>
</evidence>
<organism evidence="5 6">
    <name type="scientific">Shewanella eurypsychrophilus</name>
    <dbReference type="NCBI Taxonomy" id="2593656"/>
    <lineage>
        <taxon>Bacteria</taxon>
        <taxon>Pseudomonadati</taxon>
        <taxon>Pseudomonadota</taxon>
        <taxon>Gammaproteobacteria</taxon>
        <taxon>Alteromonadales</taxon>
        <taxon>Shewanellaceae</taxon>
        <taxon>Shewanella</taxon>
    </lineage>
</organism>